<organism evidence="2 3">
    <name type="scientific">Cryptococcus amylolentus CBS 6273</name>
    <dbReference type="NCBI Taxonomy" id="1296118"/>
    <lineage>
        <taxon>Eukaryota</taxon>
        <taxon>Fungi</taxon>
        <taxon>Dikarya</taxon>
        <taxon>Basidiomycota</taxon>
        <taxon>Agaricomycotina</taxon>
        <taxon>Tremellomycetes</taxon>
        <taxon>Tremellales</taxon>
        <taxon>Cryptococcaceae</taxon>
        <taxon>Cryptococcus</taxon>
    </lineage>
</organism>
<dbReference type="Gene3D" id="2.130.10.10">
    <property type="entry name" value="YVTN repeat-like/Quinoprotein amine dehydrogenase"/>
    <property type="match status" value="2"/>
</dbReference>
<dbReference type="OrthoDB" id="1932312at2759"/>
<dbReference type="SUPFAM" id="SSF50978">
    <property type="entry name" value="WD40 repeat-like"/>
    <property type="match status" value="1"/>
</dbReference>
<dbReference type="PANTHER" id="PTHR19879:SF9">
    <property type="entry name" value="TRANSCRIPTION INITIATION FACTOR TFIID SUBUNIT 5"/>
    <property type="match status" value="1"/>
</dbReference>
<name>A0A1E3JGZ3_9TREE</name>
<evidence type="ECO:0000256" key="1">
    <source>
        <dbReference type="SAM" id="MobiDB-lite"/>
    </source>
</evidence>
<protein>
    <submittedName>
        <fullName evidence="2">Uncharacterized protein</fullName>
    </submittedName>
</protein>
<dbReference type="AlphaFoldDB" id="A0A1E3JGZ3"/>
<proteinExistence type="predicted"/>
<dbReference type="Proteomes" id="UP000095149">
    <property type="component" value="Unassembled WGS sequence"/>
</dbReference>
<evidence type="ECO:0000313" key="2">
    <source>
        <dbReference type="EMBL" id="ODN99191.1"/>
    </source>
</evidence>
<dbReference type="InterPro" id="IPR036322">
    <property type="entry name" value="WD40_repeat_dom_sf"/>
</dbReference>
<dbReference type="PANTHER" id="PTHR19879">
    <property type="entry name" value="TRANSCRIPTION INITIATION FACTOR TFIID"/>
    <property type="match status" value="1"/>
</dbReference>
<dbReference type="InterPro" id="IPR015943">
    <property type="entry name" value="WD40/YVTN_repeat-like_dom_sf"/>
</dbReference>
<dbReference type="Pfam" id="PF00400">
    <property type="entry name" value="WD40"/>
    <property type="match status" value="2"/>
</dbReference>
<dbReference type="SMART" id="SM00320">
    <property type="entry name" value="WD40"/>
    <property type="match status" value="3"/>
</dbReference>
<sequence length="503" mass="55650">MARKAPARPPVSRNQQGLLSFPNHPPQTVFDIDPRNMSRPSNHLQTLVAHYLASQYPTVLNPFLEASRIPHPDLEHPPSPDLRTVVEDWMALQISDQLEKSRISECVGEREKLERLLRIELPRGVALSPTERSLDSISASSLLTVTVSHVPKRVFDTSTASYKASYDLSIITSSVDKTLKVVDFDTGDVAMILQPHRAAILTFTVYPLNPRYILTGSMDGTVVLMDVISREVLQTFVSAKYVVRVAFSPNGRFMATASYDRHIVVYEAISSPLPPPFDDESIPLDATDDASLACEPLLRFAEVHRCKLDSNPEALLFHPDSTWLLYTTRSSHVLHYLSLPSDVTQTAPWVYTNKSFNPHPLDTHVSFAVLNMTLHPSGKIVACQTGDHSGGGGERILLYGIEPEETERLACLWTGEEGDDYVLPRMRFLPDGSGIITTTSRGYLNLFTLNGEKRSSVKIHGVVNAGSASSEVIRDCAIMPAQGEGCHVVSVGYDCRVRFSKVT</sequence>
<comment type="caution">
    <text evidence="2">The sequence shown here is derived from an EMBL/GenBank/DDBJ whole genome shotgun (WGS) entry which is preliminary data.</text>
</comment>
<dbReference type="InterPro" id="IPR001680">
    <property type="entry name" value="WD40_rpt"/>
</dbReference>
<gene>
    <name evidence="2" type="ORF">I350_07350</name>
</gene>
<accession>A0A1E3JGZ3</accession>
<evidence type="ECO:0000313" key="3">
    <source>
        <dbReference type="Proteomes" id="UP000095149"/>
    </source>
</evidence>
<dbReference type="EMBL" id="MEKH01000012">
    <property type="protein sequence ID" value="ODN99191.1"/>
    <property type="molecule type" value="Genomic_DNA"/>
</dbReference>
<feature type="region of interest" description="Disordered" evidence="1">
    <location>
        <begin position="1"/>
        <end position="26"/>
    </location>
</feature>
<reference evidence="2 3" key="1">
    <citation type="submission" date="2016-06" db="EMBL/GenBank/DDBJ databases">
        <title>Evolution of pathogenesis and genome organization in the Tremellales.</title>
        <authorList>
            <person name="Cuomo C."/>
            <person name="Litvintseva A."/>
            <person name="Heitman J."/>
            <person name="Chen Y."/>
            <person name="Sun S."/>
            <person name="Springer D."/>
            <person name="Dromer F."/>
            <person name="Young S."/>
            <person name="Zeng Q."/>
            <person name="Chapman S."/>
            <person name="Gujja S."/>
            <person name="Saif S."/>
            <person name="Birren B."/>
        </authorList>
    </citation>
    <scope>NUCLEOTIDE SEQUENCE [LARGE SCALE GENOMIC DNA]</scope>
    <source>
        <strain evidence="2 3">CBS 6273</strain>
    </source>
</reference>